<organism evidence="1 2">
    <name type="scientific">Anopheles culicifacies</name>
    <dbReference type="NCBI Taxonomy" id="139723"/>
    <lineage>
        <taxon>Eukaryota</taxon>
        <taxon>Metazoa</taxon>
        <taxon>Ecdysozoa</taxon>
        <taxon>Arthropoda</taxon>
        <taxon>Hexapoda</taxon>
        <taxon>Insecta</taxon>
        <taxon>Pterygota</taxon>
        <taxon>Neoptera</taxon>
        <taxon>Endopterygota</taxon>
        <taxon>Diptera</taxon>
        <taxon>Nematocera</taxon>
        <taxon>Culicoidea</taxon>
        <taxon>Culicidae</taxon>
        <taxon>Anophelinae</taxon>
        <taxon>Anopheles</taxon>
        <taxon>culicifacies species complex</taxon>
    </lineage>
</organism>
<evidence type="ECO:0000313" key="1">
    <source>
        <dbReference type="EnsemblMetazoa" id="ACUA001451-PA"/>
    </source>
</evidence>
<dbReference type="Proteomes" id="UP000075883">
    <property type="component" value="Unassembled WGS sequence"/>
</dbReference>
<reference evidence="2" key="1">
    <citation type="submission" date="2013-09" db="EMBL/GenBank/DDBJ databases">
        <title>The Genome Sequence of Anopheles culicifacies species A.</title>
        <authorList>
            <consortium name="The Broad Institute Genomics Platform"/>
            <person name="Neafsey D.E."/>
            <person name="Besansky N."/>
            <person name="Howell P."/>
            <person name="Walton C."/>
            <person name="Young S.K."/>
            <person name="Zeng Q."/>
            <person name="Gargeya S."/>
            <person name="Fitzgerald M."/>
            <person name="Haas B."/>
            <person name="Abouelleil A."/>
            <person name="Allen A.W."/>
            <person name="Alvarado L."/>
            <person name="Arachchi H.M."/>
            <person name="Berlin A.M."/>
            <person name="Chapman S.B."/>
            <person name="Gainer-Dewar J."/>
            <person name="Goldberg J."/>
            <person name="Griggs A."/>
            <person name="Gujja S."/>
            <person name="Hansen M."/>
            <person name="Howarth C."/>
            <person name="Imamovic A."/>
            <person name="Ireland A."/>
            <person name="Larimer J."/>
            <person name="McCowan C."/>
            <person name="Murphy C."/>
            <person name="Pearson M."/>
            <person name="Poon T.W."/>
            <person name="Priest M."/>
            <person name="Roberts A."/>
            <person name="Saif S."/>
            <person name="Shea T."/>
            <person name="Sisk P."/>
            <person name="Sykes S."/>
            <person name="Wortman J."/>
            <person name="Nusbaum C."/>
            <person name="Birren B."/>
        </authorList>
    </citation>
    <scope>NUCLEOTIDE SEQUENCE [LARGE SCALE GENOMIC DNA]</scope>
    <source>
        <strain evidence="2">A-37</strain>
    </source>
</reference>
<name>A0A182LTC1_9DIPT</name>
<reference evidence="1" key="2">
    <citation type="submission" date="2020-05" db="UniProtKB">
        <authorList>
            <consortium name="EnsemblMetazoa"/>
        </authorList>
    </citation>
    <scope>IDENTIFICATION</scope>
    <source>
        <strain evidence="1">A-37</strain>
    </source>
</reference>
<keyword evidence="2" id="KW-1185">Reference proteome</keyword>
<accession>A0A182LTC1</accession>
<sequence>MESTVGVNVTSLAWPSSSAMPTMLLPDSTYGSFPAGGVTMSLDVLLSFGLFEANGTIDGNATIAPAELPHPCDPSSNDFDCSVKDFLVYARGPQRMPLFTAMLVSSVWLIPATKPNWQVNRKLGYLNFP</sequence>
<proteinExistence type="predicted"/>
<dbReference type="EMBL" id="AXCM01009330">
    <property type="status" value="NOT_ANNOTATED_CDS"/>
    <property type="molecule type" value="Genomic_DNA"/>
</dbReference>
<dbReference type="EnsemblMetazoa" id="ACUA001451-RA">
    <property type="protein sequence ID" value="ACUA001451-PA"/>
    <property type="gene ID" value="ACUA001451"/>
</dbReference>
<protein>
    <submittedName>
        <fullName evidence="1">Uncharacterized protein</fullName>
    </submittedName>
</protein>
<evidence type="ECO:0000313" key="2">
    <source>
        <dbReference type="Proteomes" id="UP000075883"/>
    </source>
</evidence>
<dbReference type="AlphaFoldDB" id="A0A182LTC1"/>
<dbReference type="VEuPathDB" id="VectorBase:ACUA001451"/>